<feature type="domain" description="Pherophorin" evidence="1">
    <location>
        <begin position="29"/>
        <end position="187"/>
    </location>
</feature>
<proteinExistence type="predicted"/>
<dbReference type="InterPro" id="IPR024616">
    <property type="entry name" value="Pherophorin"/>
</dbReference>
<reference evidence="2" key="1">
    <citation type="journal article" date="2021" name="Proc. Natl. Acad. Sci. U.S.A.">
        <title>Three genomes in the algal genus Volvox reveal the fate of a haploid sex-determining region after a transition to homothallism.</title>
        <authorList>
            <person name="Yamamoto K."/>
            <person name="Hamaji T."/>
            <person name="Kawai-Toyooka H."/>
            <person name="Matsuzaki R."/>
            <person name="Takahashi F."/>
            <person name="Nishimura Y."/>
            <person name="Kawachi M."/>
            <person name="Noguchi H."/>
            <person name="Minakuchi Y."/>
            <person name="Umen J.G."/>
            <person name="Toyoda A."/>
            <person name="Nozaki H."/>
        </authorList>
    </citation>
    <scope>NUCLEOTIDE SEQUENCE</scope>
    <source>
        <strain evidence="2">NIES-3785</strain>
    </source>
</reference>
<name>A0A8J4G8G8_9CHLO</name>
<dbReference type="EMBL" id="BNCQ01000010">
    <property type="protein sequence ID" value="GIM01987.1"/>
    <property type="molecule type" value="Genomic_DNA"/>
</dbReference>
<dbReference type="Proteomes" id="UP000722791">
    <property type="component" value="Unassembled WGS sequence"/>
</dbReference>
<organism evidence="2 3">
    <name type="scientific">Volvox reticuliferus</name>
    <dbReference type="NCBI Taxonomy" id="1737510"/>
    <lineage>
        <taxon>Eukaryota</taxon>
        <taxon>Viridiplantae</taxon>
        <taxon>Chlorophyta</taxon>
        <taxon>core chlorophytes</taxon>
        <taxon>Chlorophyceae</taxon>
        <taxon>CS clade</taxon>
        <taxon>Chlamydomonadales</taxon>
        <taxon>Volvocaceae</taxon>
        <taxon>Volvox</taxon>
    </lineage>
</organism>
<protein>
    <recommendedName>
        <fullName evidence="1">Pherophorin domain-containing protein</fullName>
    </recommendedName>
</protein>
<gene>
    <name evidence="2" type="ORF">Vretimale_6755</name>
</gene>
<comment type="caution">
    <text evidence="2">The sequence shown here is derived from an EMBL/GenBank/DDBJ whole genome shotgun (WGS) entry which is preliminary data.</text>
</comment>
<evidence type="ECO:0000259" key="1">
    <source>
        <dbReference type="Pfam" id="PF12499"/>
    </source>
</evidence>
<evidence type="ECO:0000313" key="3">
    <source>
        <dbReference type="Proteomes" id="UP000722791"/>
    </source>
</evidence>
<accession>A0A8J4G8G8</accession>
<feature type="non-terminal residue" evidence="2">
    <location>
        <position position="194"/>
    </location>
</feature>
<dbReference type="AlphaFoldDB" id="A0A8J4G8G8"/>
<evidence type="ECO:0000313" key="2">
    <source>
        <dbReference type="EMBL" id="GIM01987.1"/>
    </source>
</evidence>
<sequence length="194" mass="20458">SPSPPSKPPNPNSPPSPKPRPSIPLAIGFPFCDCASYSGSSFPWRVAVANVTSVRVNNIMADRVCVRMYVDPVAAAACNNALGSCCGEGLQKFEFVANGRCKGSILPFTLSTSTEIKSSFMWDSTHPVLKFSRLDIPYADGLAGGASLCFSFKGPSCTKFSELCPGRGCQTAVFSTVSANSPNTCCPKNLVLGF</sequence>
<dbReference type="Pfam" id="PF12499">
    <property type="entry name" value="DUF3707"/>
    <property type="match status" value="1"/>
</dbReference>